<name>A0A328FH83_9BACT</name>
<gene>
    <name evidence="4" type="ORF">DO021_00565</name>
    <name evidence="3" type="ORF">EYB58_08580</name>
</gene>
<evidence type="ECO:0000313" key="3">
    <source>
        <dbReference type="EMBL" id="QBH12967.1"/>
    </source>
</evidence>
<dbReference type="InterPro" id="IPR014729">
    <property type="entry name" value="Rossmann-like_a/b/a_fold"/>
</dbReference>
<evidence type="ECO:0000313" key="6">
    <source>
        <dbReference type="Proteomes" id="UP000293902"/>
    </source>
</evidence>
<protein>
    <submittedName>
        <fullName evidence="3">Universal stress protein</fullName>
    </submittedName>
</protein>
<dbReference type="SUPFAM" id="SSF52402">
    <property type="entry name" value="Adenine nucleotide alpha hydrolases-like"/>
    <property type="match status" value="1"/>
</dbReference>
<keyword evidence="6" id="KW-1185">Reference proteome</keyword>
<evidence type="ECO:0000259" key="2">
    <source>
        <dbReference type="Pfam" id="PF00582"/>
    </source>
</evidence>
<dbReference type="EMBL" id="CP036313">
    <property type="protein sequence ID" value="QBH12967.1"/>
    <property type="molecule type" value="Genomic_DNA"/>
</dbReference>
<reference evidence="4 5" key="1">
    <citation type="submission" date="2018-06" db="EMBL/GenBank/DDBJ databases">
        <title>Complete Genome Sequence of Desulfobacter hydrogenophilus (DSM3380).</title>
        <authorList>
            <person name="Marietou A."/>
            <person name="Schreiber L."/>
            <person name="Marshall I."/>
            <person name="Jorgensen B."/>
        </authorList>
    </citation>
    <scope>NUCLEOTIDE SEQUENCE [LARGE SCALE GENOMIC DNA]</scope>
    <source>
        <strain evidence="4 5">DSM 3380</strain>
    </source>
</reference>
<dbReference type="PANTHER" id="PTHR46268">
    <property type="entry name" value="STRESS RESPONSE PROTEIN NHAX"/>
    <property type="match status" value="1"/>
</dbReference>
<dbReference type="RefSeq" id="WP_111952615.1">
    <property type="nucleotide sequence ID" value="NZ_CP036313.1"/>
</dbReference>
<dbReference type="CDD" id="cd00293">
    <property type="entry name" value="USP-like"/>
    <property type="match status" value="1"/>
</dbReference>
<dbReference type="Proteomes" id="UP000248798">
    <property type="component" value="Unassembled WGS sequence"/>
</dbReference>
<dbReference type="PANTHER" id="PTHR46268:SF6">
    <property type="entry name" value="UNIVERSAL STRESS PROTEIN UP12"/>
    <property type="match status" value="1"/>
</dbReference>
<dbReference type="Pfam" id="PF00582">
    <property type="entry name" value="Usp"/>
    <property type="match status" value="1"/>
</dbReference>
<feature type="domain" description="UspA" evidence="2">
    <location>
        <begin position="6"/>
        <end position="172"/>
    </location>
</feature>
<accession>A0A328FH83</accession>
<sequence length="175" mass="19185">MIQKPKRILFASDLSTNMKEVFKHAVSLSTLSDASIVVLHVMEESGKNAQRRVQRAFGETLYNTIRSEQKAGARNLLTGKNVDALGIKQAIAGFLEDRENSPSDIEMSSPIEKILVTESKSIADEITRTAVEEGCDIIVIGCGHRSFIETAIGDDIARKVLKRTSVPVLVVPLLH</sequence>
<evidence type="ECO:0000313" key="5">
    <source>
        <dbReference type="Proteomes" id="UP000248798"/>
    </source>
</evidence>
<dbReference type="Proteomes" id="UP000293902">
    <property type="component" value="Chromosome"/>
</dbReference>
<dbReference type="AlphaFoldDB" id="A0A328FH83"/>
<dbReference type="InterPro" id="IPR006016">
    <property type="entry name" value="UspA"/>
</dbReference>
<comment type="similarity">
    <text evidence="1">Belongs to the universal stress protein A family.</text>
</comment>
<proteinExistence type="inferred from homology"/>
<reference evidence="3 6" key="2">
    <citation type="submission" date="2019-02" db="EMBL/GenBank/DDBJ databases">
        <title>Complete genome sequence of Desulfobacter hydrogenophilus AcRS1.</title>
        <authorList>
            <person name="Marietou A."/>
            <person name="Lund M.B."/>
            <person name="Marshall I.P.G."/>
            <person name="Schreiber L."/>
            <person name="Jorgensen B."/>
        </authorList>
    </citation>
    <scope>NUCLEOTIDE SEQUENCE [LARGE SCALE GENOMIC DNA]</scope>
    <source>
        <strain evidence="3 6">AcRS1</strain>
    </source>
</reference>
<organism evidence="4 5">
    <name type="scientific">Desulfobacter hydrogenophilus</name>
    <dbReference type="NCBI Taxonomy" id="2291"/>
    <lineage>
        <taxon>Bacteria</taxon>
        <taxon>Pseudomonadati</taxon>
        <taxon>Thermodesulfobacteriota</taxon>
        <taxon>Desulfobacteria</taxon>
        <taxon>Desulfobacterales</taxon>
        <taxon>Desulfobacteraceae</taxon>
        <taxon>Desulfobacter</taxon>
    </lineage>
</organism>
<dbReference type="OrthoDB" id="3217301at2"/>
<evidence type="ECO:0000313" key="4">
    <source>
        <dbReference type="EMBL" id="RAM03951.1"/>
    </source>
</evidence>
<dbReference type="Gene3D" id="3.40.50.620">
    <property type="entry name" value="HUPs"/>
    <property type="match status" value="1"/>
</dbReference>
<evidence type="ECO:0000256" key="1">
    <source>
        <dbReference type="ARBA" id="ARBA00008791"/>
    </source>
</evidence>
<dbReference type="EMBL" id="QLNI01000001">
    <property type="protein sequence ID" value="RAM03951.1"/>
    <property type="molecule type" value="Genomic_DNA"/>
</dbReference>